<dbReference type="Pfam" id="PF03150">
    <property type="entry name" value="CCP_MauG"/>
    <property type="match status" value="1"/>
</dbReference>
<evidence type="ECO:0000259" key="9">
    <source>
        <dbReference type="PROSITE" id="PS51007"/>
    </source>
</evidence>
<evidence type="ECO:0000256" key="8">
    <source>
        <dbReference type="PROSITE-ProRule" id="PRU00433"/>
    </source>
</evidence>
<evidence type="ECO:0000256" key="6">
    <source>
        <dbReference type="ARBA" id="ARBA00023002"/>
    </source>
</evidence>
<reference evidence="10 11" key="1">
    <citation type="submission" date="2023-09" db="EMBL/GenBank/DDBJ databases">
        <authorList>
            <person name="Rey-Velasco X."/>
        </authorList>
    </citation>
    <scope>NUCLEOTIDE SEQUENCE [LARGE SCALE GENOMIC DNA]</scope>
    <source>
        <strain evidence="10 11">P050</strain>
    </source>
</reference>
<evidence type="ECO:0000256" key="3">
    <source>
        <dbReference type="ARBA" id="ARBA00022723"/>
    </source>
</evidence>
<organism evidence="10 11">
    <name type="scientific">Urechidicola vernalis</name>
    <dbReference type="NCBI Taxonomy" id="3075600"/>
    <lineage>
        <taxon>Bacteria</taxon>
        <taxon>Pseudomonadati</taxon>
        <taxon>Bacteroidota</taxon>
        <taxon>Flavobacteriia</taxon>
        <taxon>Flavobacteriales</taxon>
        <taxon>Flavobacteriaceae</taxon>
        <taxon>Urechidicola</taxon>
    </lineage>
</organism>
<dbReference type="Proteomes" id="UP001252186">
    <property type="component" value="Unassembled WGS sequence"/>
</dbReference>
<dbReference type="PANTHER" id="PTHR30600">
    <property type="entry name" value="CYTOCHROME C PEROXIDASE-RELATED"/>
    <property type="match status" value="1"/>
</dbReference>
<name>A0ABU2Y4S6_9FLAO</name>
<dbReference type="EMBL" id="JAVRHV010000003">
    <property type="protein sequence ID" value="MDT0553047.1"/>
    <property type="molecule type" value="Genomic_DNA"/>
</dbReference>
<evidence type="ECO:0000256" key="7">
    <source>
        <dbReference type="ARBA" id="ARBA00023004"/>
    </source>
</evidence>
<gene>
    <name evidence="10" type="ORF">RM519_07310</name>
</gene>
<keyword evidence="5" id="KW-0574">Periplasm</keyword>
<dbReference type="InterPro" id="IPR036909">
    <property type="entry name" value="Cyt_c-like_dom_sf"/>
</dbReference>
<dbReference type="PROSITE" id="PS51007">
    <property type="entry name" value="CYTC"/>
    <property type="match status" value="2"/>
</dbReference>
<evidence type="ECO:0000256" key="1">
    <source>
        <dbReference type="ARBA" id="ARBA00004418"/>
    </source>
</evidence>
<evidence type="ECO:0000256" key="2">
    <source>
        <dbReference type="ARBA" id="ARBA00022617"/>
    </source>
</evidence>
<keyword evidence="2 8" id="KW-0349">Heme</keyword>
<evidence type="ECO:0000256" key="4">
    <source>
        <dbReference type="ARBA" id="ARBA00022729"/>
    </source>
</evidence>
<keyword evidence="3 8" id="KW-0479">Metal-binding</keyword>
<dbReference type="InterPro" id="IPR009056">
    <property type="entry name" value="Cyt_c-like_dom"/>
</dbReference>
<dbReference type="RefSeq" id="WP_311593028.1">
    <property type="nucleotide sequence ID" value="NZ_JAVRHV010000003.1"/>
</dbReference>
<proteinExistence type="predicted"/>
<dbReference type="InterPro" id="IPR026259">
    <property type="entry name" value="MauG/Cytc_peroxidase"/>
</dbReference>
<protein>
    <submittedName>
        <fullName evidence="10">Cytochrome c peroxidase</fullName>
        <ecNumber evidence="10">1.11.1.5</ecNumber>
    </submittedName>
</protein>
<keyword evidence="11" id="KW-1185">Reference proteome</keyword>
<evidence type="ECO:0000313" key="11">
    <source>
        <dbReference type="Proteomes" id="UP001252186"/>
    </source>
</evidence>
<dbReference type="Gene3D" id="1.10.760.10">
    <property type="entry name" value="Cytochrome c-like domain"/>
    <property type="match status" value="2"/>
</dbReference>
<dbReference type="GO" id="GO:0004130">
    <property type="term" value="F:cytochrome-c peroxidase activity"/>
    <property type="evidence" value="ECO:0007669"/>
    <property type="project" value="UniProtKB-EC"/>
</dbReference>
<sequence length="333" mass="37347">MNLQHKVLLSLFWFLPFLVNGQSTSKAESLRKVLQPYFVPVSHDYEELNTNKSKIDLGRRLFYDERLSNKKSVSCNSCHDLKKYGTNGSYFIGSKGKGNSSRDVPSLYNLGSLDMFNADGALTSLNDKLKQAFTDSNEMNVQNINQILKQLENDAKYQSLFKAAYPNHSKSISFEQVIEALEAFIIGLKTPAPIDSFLKGDDTALTSEQVEGGHVFNSKSCYSCHTGSNFGGQMIQKLGIAEKWPNQKDLGYYHVKKLSAYKMFFRVAPLRNVEKTAPYFHDGSSDDLGSAIKLMGRHERGMEISEADISKIIQFLNSLTGEIPTGYIINPFN</sequence>
<evidence type="ECO:0000256" key="5">
    <source>
        <dbReference type="ARBA" id="ARBA00022764"/>
    </source>
</evidence>
<dbReference type="InterPro" id="IPR051395">
    <property type="entry name" value="Cytochrome_c_Peroxidase/MauG"/>
</dbReference>
<dbReference type="InterPro" id="IPR004852">
    <property type="entry name" value="Di-haem_cyt_c_peroxidsae"/>
</dbReference>
<keyword evidence="7 8" id="KW-0408">Iron</keyword>
<dbReference type="PIRSF" id="PIRSF000294">
    <property type="entry name" value="Cytochrome-c_peroxidase"/>
    <property type="match status" value="1"/>
</dbReference>
<dbReference type="EC" id="1.11.1.5" evidence="10"/>
<accession>A0ABU2Y4S6</accession>
<feature type="domain" description="Cytochrome c" evidence="9">
    <location>
        <begin position="207"/>
        <end position="320"/>
    </location>
</feature>
<evidence type="ECO:0000313" key="10">
    <source>
        <dbReference type="EMBL" id="MDT0553047.1"/>
    </source>
</evidence>
<keyword evidence="4" id="KW-0732">Signal</keyword>
<feature type="domain" description="Cytochrome c" evidence="9">
    <location>
        <begin position="53"/>
        <end position="189"/>
    </location>
</feature>
<dbReference type="SUPFAM" id="SSF46626">
    <property type="entry name" value="Cytochrome c"/>
    <property type="match status" value="2"/>
</dbReference>
<keyword evidence="6 10" id="KW-0560">Oxidoreductase</keyword>
<keyword evidence="10" id="KW-0575">Peroxidase</keyword>
<comment type="caution">
    <text evidence="10">The sequence shown here is derived from an EMBL/GenBank/DDBJ whole genome shotgun (WGS) entry which is preliminary data.</text>
</comment>
<comment type="subcellular location">
    <subcellularLocation>
        <location evidence="1">Periplasm</location>
    </subcellularLocation>
</comment>